<dbReference type="Gene3D" id="3.40.309.10">
    <property type="entry name" value="Aldehyde Dehydrogenase, Chain A, domain 2"/>
    <property type="match status" value="1"/>
</dbReference>
<evidence type="ECO:0000256" key="2">
    <source>
        <dbReference type="ARBA" id="ARBA00023027"/>
    </source>
</evidence>
<evidence type="ECO:0000313" key="5">
    <source>
        <dbReference type="Proteomes" id="UP000182649"/>
    </source>
</evidence>
<dbReference type="InterPro" id="IPR016161">
    <property type="entry name" value="Ald_DH/histidinol_DH"/>
</dbReference>
<organism evidence="4 5">
    <name type="scientific">Nitrosospira multiformis</name>
    <dbReference type="NCBI Taxonomy" id="1231"/>
    <lineage>
        <taxon>Bacteria</taxon>
        <taxon>Pseudomonadati</taxon>
        <taxon>Pseudomonadota</taxon>
        <taxon>Betaproteobacteria</taxon>
        <taxon>Nitrosomonadales</taxon>
        <taxon>Nitrosomonadaceae</taxon>
        <taxon>Nitrosospira</taxon>
    </lineage>
</organism>
<protein>
    <submittedName>
        <fullName evidence="4">Betaine-aldehyde dehydrogenase</fullName>
    </submittedName>
</protein>
<dbReference type="EMBL" id="FPBZ01000006">
    <property type="protein sequence ID" value="SFU53862.1"/>
    <property type="molecule type" value="Genomic_DNA"/>
</dbReference>
<keyword evidence="2" id="KW-0520">NAD</keyword>
<name>A0A1I7GZM8_9PROT</name>
<feature type="domain" description="Aldehyde dehydrogenase" evidence="3">
    <location>
        <begin position="2"/>
        <end position="55"/>
    </location>
</feature>
<dbReference type="InterPro" id="IPR015590">
    <property type="entry name" value="Aldehyde_DH_dom"/>
</dbReference>
<dbReference type="PANTHER" id="PTHR43860">
    <property type="entry name" value="BETAINE ALDEHYDE DEHYDROGENASE"/>
    <property type="match status" value="1"/>
</dbReference>
<evidence type="ECO:0000256" key="1">
    <source>
        <dbReference type="ARBA" id="ARBA00009986"/>
    </source>
</evidence>
<comment type="similarity">
    <text evidence="1">Belongs to the aldehyde dehydrogenase family.</text>
</comment>
<dbReference type="Proteomes" id="UP000182649">
    <property type="component" value="Unassembled WGS sequence"/>
</dbReference>
<dbReference type="Pfam" id="PF00171">
    <property type="entry name" value="Aldedh"/>
    <property type="match status" value="1"/>
</dbReference>
<dbReference type="AlphaFoldDB" id="A0A1I7GZM8"/>
<gene>
    <name evidence="4" type="ORF">SAMN05216417_106127</name>
</gene>
<sequence>MFDTETQAVALANDSEYGLAASVWSRDADRPLRIARSIQAGTVWINDWMVLREGQAAYLAKKAAGEQ</sequence>
<dbReference type="InterPro" id="IPR016163">
    <property type="entry name" value="Ald_DH_C"/>
</dbReference>
<dbReference type="RefSeq" id="WP_218155123.1">
    <property type="nucleotide sequence ID" value="NZ_FPBZ01000006.1"/>
</dbReference>
<proteinExistence type="inferred from homology"/>
<accession>A0A1I7GZM8</accession>
<dbReference type="PANTHER" id="PTHR43860:SF2">
    <property type="entry name" value="BETAINE ALDEHYDE DEHYDROGENASE-RELATED"/>
    <property type="match status" value="1"/>
</dbReference>
<dbReference type="GO" id="GO:0016620">
    <property type="term" value="F:oxidoreductase activity, acting on the aldehyde or oxo group of donors, NAD or NADP as acceptor"/>
    <property type="evidence" value="ECO:0007669"/>
    <property type="project" value="InterPro"/>
</dbReference>
<evidence type="ECO:0000313" key="4">
    <source>
        <dbReference type="EMBL" id="SFU53862.1"/>
    </source>
</evidence>
<reference evidence="4 5" key="1">
    <citation type="submission" date="2016-10" db="EMBL/GenBank/DDBJ databases">
        <authorList>
            <person name="de Groot N.N."/>
        </authorList>
    </citation>
    <scope>NUCLEOTIDE SEQUENCE [LARGE SCALE GENOMIC DNA]</scope>
    <source>
        <strain evidence="4 5">Nl14</strain>
    </source>
</reference>
<evidence type="ECO:0000259" key="3">
    <source>
        <dbReference type="Pfam" id="PF00171"/>
    </source>
</evidence>
<dbReference type="SUPFAM" id="SSF53720">
    <property type="entry name" value="ALDH-like"/>
    <property type="match status" value="1"/>
</dbReference>